<evidence type="ECO:0000259" key="4">
    <source>
        <dbReference type="PROSITE" id="PS50158"/>
    </source>
</evidence>
<comment type="caution">
    <text evidence="6">The sequence shown here is derived from an EMBL/GenBank/DDBJ whole genome shotgun (WGS) entry which is preliminary data.</text>
</comment>
<proteinExistence type="predicted"/>
<keyword evidence="2" id="KW-0175">Coiled coil</keyword>
<evidence type="ECO:0000256" key="2">
    <source>
        <dbReference type="SAM" id="Coils"/>
    </source>
</evidence>
<evidence type="ECO:0000313" key="6">
    <source>
        <dbReference type="EMBL" id="GBG72634.1"/>
    </source>
</evidence>
<organism evidence="6 7">
    <name type="scientific">Chara braunii</name>
    <name type="common">Braun's stonewort</name>
    <dbReference type="NCBI Taxonomy" id="69332"/>
    <lineage>
        <taxon>Eukaryota</taxon>
        <taxon>Viridiplantae</taxon>
        <taxon>Streptophyta</taxon>
        <taxon>Charophyceae</taxon>
        <taxon>Charales</taxon>
        <taxon>Characeae</taxon>
        <taxon>Chara</taxon>
    </lineage>
</organism>
<feature type="coiled-coil region" evidence="2">
    <location>
        <begin position="73"/>
        <end position="125"/>
    </location>
</feature>
<gene>
    <name evidence="6" type="ORF">CBR_g12208</name>
</gene>
<keyword evidence="1" id="KW-0862">Zinc</keyword>
<keyword evidence="7" id="KW-1185">Reference proteome</keyword>
<dbReference type="SMART" id="SM00465">
    <property type="entry name" value="GIYc"/>
    <property type="match status" value="1"/>
</dbReference>
<dbReference type="SMART" id="SM00343">
    <property type="entry name" value="ZnF_C2HC"/>
    <property type="match status" value="1"/>
</dbReference>
<evidence type="ECO:0008006" key="8">
    <source>
        <dbReference type="Google" id="ProtNLM"/>
    </source>
</evidence>
<protein>
    <recommendedName>
        <fullName evidence="8">CCHC-type domain-containing protein</fullName>
    </recommendedName>
</protein>
<dbReference type="Proteomes" id="UP000265515">
    <property type="component" value="Unassembled WGS sequence"/>
</dbReference>
<evidence type="ECO:0000259" key="5">
    <source>
        <dbReference type="PROSITE" id="PS50164"/>
    </source>
</evidence>
<feature type="region of interest" description="Disordered" evidence="3">
    <location>
        <begin position="141"/>
        <end position="162"/>
    </location>
</feature>
<feature type="compositionally biased region" description="Basic and acidic residues" evidence="3">
    <location>
        <begin position="144"/>
        <end position="162"/>
    </location>
</feature>
<dbReference type="EMBL" id="BFEA01000169">
    <property type="protein sequence ID" value="GBG72634.1"/>
    <property type="molecule type" value="Genomic_DNA"/>
</dbReference>
<accession>A0A388KRE6</accession>
<feature type="compositionally biased region" description="Basic and acidic residues" evidence="3">
    <location>
        <begin position="200"/>
        <end position="211"/>
    </location>
</feature>
<evidence type="ECO:0000313" key="7">
    <source>
        <dbReference type="Proteomes" id="UP000265515"/>
    </source>
</evidence>
<dbReference type="Gramene" id="GBG72634">
    <property type="protein sequence ID" value="GBG72634"/>
    <property type="gene ID" value="CBR_g12208"/>
</dbReference>
<evidence type="ECO:0000256" key="1">
    <source>
        <dbReference type="PROSITE-ProRule" id="PRU00047"/>
    </source>
</evidence>
<dbReference type="Gene3D" id="4.10.60.10">
    <property type="entry name" value="Zinc finger, CCHC-type"/>
    <property type="match status" value="1"/>
</dbReference>
<dbReference type="GO" id="GO:0003676">
    <property type="term" value="F:nucleic acid binding"/>
    <property type="evidence" value="ECO:0007669"/>
    <property type="project" value="InterPro"/>
</dbReference>
<dbReference type="Gene3D" id="3.40.1440.10">
    <property type="entry name" value="GIY-YIG endonuclease"/>
    <property type="match status" value="1"/>
</dbReference>
<keyword evidence="1" id="KW-0863">Zinc-finger</keyword>
<feature type="compositionally biased region" description="Polar residues" evidence="3">
    <location>
        <begin position="42"/>
        <end position="69"/>
    </location>
</feature>
<dbReference type="PROSITE" id="PS50164">
    <property type="entry name" value="GIY_YIG"/>
    <property type="match status" value="1"/>
</dbReference>
<feature type="region of interest" description="Disordered" evidence="3">
    <location>
        <begin position="29"/>
        <end position="69"/>
    </location>
</feature>
<dbReference type="InterPro" id="IPR000305">
    <property type="entry name" value="GIY-YIG_endonuc"/>
</dbReference>
<feature type="domain" description="GIY-YIG" evidence="5">
    <location>
        <begin position="372"/>
        <end position="463"/>
    </location>
</feature>
<name>A0A388KRE6_CHABU</name>
<dbReference type="GO" id="GO:0008270">
    <property type="term" value="F:zinc ion binding"/>
    <property type="evidence" value="ECO:0007669"/>
    <property type="project" value="UniProtKB-KW"/>
</dbReference>
<feature type="compositionally biased region" description="Basic residues" evidence="3">
    <location>
        <begin position="464"/>
        <end position="488"/>
    </location>
</feature>
<dbReference type="AlphaFoldDB" id="A0A388KRE6"/>
<reference evidence="6 7" key="1">
    <citation type="journal article" date="2018" name="Cell">
        <title>The Chara Genome: Secondary Complexity and Implications for Plant Terrestrialization.</title>
        <authorList>
            <person name="Nishiyama T."/>
            <person name="Sakayama H."/>
            <person name="Vries J.D."/>
            <person name="Buschmann H."/>
            <person name="Saint-Marcoux D."/>
            <person name="Ullrich K.K."/>
            <person name="Haas F.B."/>
            <person name="Vanderstraeten L."/>
            <person name="Becker D."/>
            <person name="Lang D."/>
            <person name="Vosolsobe S."/>
            <person name="Rombauts S."/>
            <person name="Wilhelmsson P.K.I."/>
            <person name="Janitza P."/>
            <person name="Kern R."/>
            <person name="Heyl A."/>
            <person name="Rumpler F."/>
            <person name="Villalobos L.I.A.C."/>
            <person name="Clay J.M."/>
            <person name="Skokan R."/>
            <person name="Toyoda A."/>
            <person name="Suzuki Y."/>
            <person name="Kagoshima H."/>
            <person name="Schijlen E."/>
            <person name="Tajeshwar N."/>
            <person name="Catarino B."/>
            <person name="Hetherington A.J."/>
            <person name="Saltykova A."/>
            <person name="Bonnot C."/>
            <person name="Breuninger H."/>
            <person name="Symeonidi A."/>
            <person name="Radhakrishnan G.V."/>
            <person name="Van Nieuwerburgh F."/>
            <person name="Deforce D."/>
            <person name="Chang C."/>
            <person name="Karol K.G."/>
            <person name="Hedrich R."/>
            <person name="Ulvskov P."/>
            <person name="Glockner G."/>
            <person name="Delwiche C.F."/>
            <person name="Petrasek J."/>
            <person name="Van de Peer Y."/>
            <person name="Friml J."/>
            <person name="Beilby M."/>
            <person name="Dolan L."/>
            <person name="Kohara Y."/>
            <person name="Sugano S."/>
            <person name="Fujiyama A."/>
            <person name="Delaux P.-M."/>
            <person name="Quint M."/>
            <person name="TheiBen G."/>
            <person name="Hagemann M."/>
            <person name="Harholt J."/>
            <person name="Dunand C."/>
            <person name="Zachgo S."/>
            <person name="Langdale J."/>
            <person name="Maumus F."/>
            <person name="Straeten D.V.D."/>
            <person name="Gould S.B."/>
            <person name="Rensing S.A."/>
        </authorList>
    </citation>
    <scope>NUCLEOTIDE SEQUENCE [LARGE SCALE GENOMIC DNA]</scope>
    <source>
        <strain evidence="6 7">S276</strain>
    </source>
</reference>
<dbReference type="InterPro" id="IPR001878">
    <property type="entry name" value="Znf_CCHC"/>
</dbReference>
<sequence>MLGKTCYKCGEADHFANVCEEYQDAKARGVTFVPPPPRPRQGRTTAMQEGQQRSLPADSSANRSGSTYTDRLMREYFLELAEERRAKKEQEAREQEERQAKEIHLERERKRLERLEERKRYEDQRDARLLRLVRVEWGGSMRQAPERKERKKEKVNERGETVEEEKERLRREIAIQPSSEEEEDTELILLRRRAARININDKRRRDPEKATMESPPSTTPRKGQRTGVMADARGIRPELGTEAKKRIEEIKSSEAGRTVSASTILEPVGKLSLSMKHVPAGCGPGDREKYEEDCRDLFEALTIDELKEACRNEKISYTNRDMAIKRLVTRRRLKAYDPINLPLPESPKAALKVPRAARSLRSKPIIEDAEEESSCVYALVSPSYKQVYIGMTERVLSLRWKEHVAGAAKRRKGDKSRRNLYTWLNKVGIEQYVALPLVFNDDRKELEAIERSLIKNWSPSLNTRLKKKRTKNRKQRGKKERRRARGKKGMSPVNSMVKEEEKSAQSRILALRIDGVADETVRIVNLPRMLTKNGKGKEYRVVSNGGVVWTDNWHVVRRLFGETRVHVGKRTRPFRKCKRLFEREGYVKILDVVEASPTTLKLKGELVKMFKCGRKKNRLKRLRSSELIQYYAAAKIFSTKKSRSKAKKMVNDVVKMTFGVKINRRVITKVRFDDRIKKGEVIRLVRRKIGCLPLDCAVKEMAKQRTRVVWTRGPNVGDMIHNHRRYAVSGVARCMCTDSSLPKEKGHVHFRLSTWEGCPDITKNVRNIPKEWSEDSVKRLQEEVKASIHRIDWLNIDTSKTEITDEDVKACFNESKGREAGNMRSVIELKRRLDGYMCTPLDRNPGETLAMCPEVYALGMGSTFIANDGYEIQKDEESEIIERMGTEYREHGFLKYGSWKRGGKLGRAYALPKHKDTSKFRPICPTFDEPGSRLCRKISQGLNGMLFNLPESGHFNLKSVHLMTTRLGRMNGFLRRGCANTGILGASYDIKEMFSRLTHGRILRAVEWCIWWFETKGFLGIFVKNRGKGAKLSKCGAIDGYRLVAFSVVLEYVRYDLKNCFTVASGLILRQTVGIPMGKSSSPPLACLMCAKSEWDFLLTLGSQKRLVAGMRFVDDASVFVACNKRVPESRRRAEEILCMYEKCYDSNLNLKRTDEGKREWEFLGCCVRVEDEFPFLSCHQTMKNENDLLEGRDLAFQTIQDFESWTGKKEKVAAITSCLHRIRQNSCSTPGMIVAVIVLRLELRRRKYPDVLFRQAIRNFSRDKEKVWKRIADLLCCG</sequence>
<dbReference type="SUPFAM" id="SSF82771">
    <property type="entry name" value="GIY-YIG endonuclease"/>
    <property type="match status" value="1"/>
</dbReference>
<feature type="region of interest" description="Disordered" evidence="3">
    <location>
        <begin position="461"/>
        <end position="499"/>
    </location>
</feature>
<evidence type="ECO:0000256" key="3">
    <source>
        <dbReference type="SAM" id="MobiDB-lite"/>
    </source>
</evidence>
<feature type="region of interest" description="Disordered" evidence="3">
    <location>
        <begin position="200"/>
        <end position="227"/>
    </location>
</feature>
<dbReference type="InterPro" id="IPR035901">
    <property type="entry name" value="GIY-YIG_endonuc_sf"/>
</dbReference>
<feature type="domain" description="CCHC-type" evidence="4">
    <location>
        <begin position="6"/>
        <end position="21"/>
    </location>
</feature>
<keyword evidence="1" id="KW-0479">Metal-binding</keyword>
<dbReference type="PROSITE" id="PS50158">
    <property type="entry name" value="ZF_CCHC"/>
    <property type="match status" value="1"/>
</dbReference>